<evidence type="ECO:0000256" key="11">
    <source>
        <dbReference type="SAM" id="Phobius"/>
    </source>
</evidence>
<keyword evidence="6 13" id="KW-0418">Kinase</keyword>
<feature type="transmembrane region" description="Helical" evidence="11">
    <location>
        <begin position="143"/>
        <end position="165"/>
    </location>
</feature>
<dbReference type="AlphaFoldDB" id="C4LEG9"/>
<dbReference type="InterPro" id="IPR003594">
    <property type="entry name" value="HATPase_dom"/>
</dbReference>
<dbReference type="SUPFAM" id="SSF55874">
    <property type="entry name" value="ATPase domain of HSP90 chaperone/DNA topoisomerase II/histidine kinase"/>
    <property type="match status" value="1"/>
</dbReference>
<dbReference type="GO" id="GO:0005886">
    <property type="term" value="C:plasma membrane"/>
    <property type="evidence" value="ECO:0007669"/>
    <property type="project" value="UniProtKB-SubCell"/>
</dbReference>
<dbReference type="GO" id="GO:0071555">
    <property type="term" value="P:cell wall organization"/>
    <property type="evidence" value="ECO:0007669"/>
    <property type="project" value="InterPro"/>
</dbReference>
<feature type="transmembrane region" description="Helical" evidence="11">
    <location>
        <begin position="7"/>
        <end position="26"/>
    </location>
</feature>
<dbReference type="KEGG" id="tau:Tola_1371"/>
<dbReference type="STRING" id="595494.Tola_1371"/>
<proteinExistence type="predicted"/>
<keyword evidence="8 11" id="KW-1133">Transmembrane helix</keyword>
<feature type="transmembrane region" description="Helical" evidence="11">
    <location>
        <begin position="177"/>
        <end position="197"/>
    </location>
</feature>
<dbReference type="Pfam" id="PF07694">
    <property type="entry name" value="5TM-5TMR_LYT"/>
    <property type="match status" value="1"/>
</dbReference>
<protein>
    <submittedName>
        <fullName evidence="13">Signal transduction histidine kinase, LytS</fullName>
        <ecNumber evidence="13">2.7.13.3</ecNumber>
    </submittedName>
</protein>
<accession>C4LEG9</accession>
<keyword evidence="2" id="KW-1003">Cell membrane</keyword>
<dbReference type="Pfam" id="PF02518">
    <property type="entry name" value="HATPase_c"/>
    <property type="match status" value="1"/>
</dbReference>
<dbReference type="InterPro" id="IPR036890">
    <property type="entry name" value="HATPase_C_sf"/>
</dbReference>
<keyword evidence="14" id="KW-1185">Reference proteome</keyword>
<evidence type="ECO:0000256" key="8">
    <source>
        <dbReference type="ARBA" id="ARBA00022989"/>
    </source>
</evidence>
<dbReference type="GO" id="GO:0000155">
    <property type="term" value="F:phosphorelay sensor kinase activity"/>
    <property type="evidence" value="ECO:0007669"/>
    <property type="project" value="InterPro"/>
</dbReference>
<evidence type="ECO:0000313" key="13">
    <source>
        <dbReference type="EMBL" id="ACQ92986.1"/>
    </source>
</evidence>
<dbReference type="Gene3D" id="3.30.565.10">
    <property type="entry name" value="Histidine kinase-like ATPase, C-terminal domain"/>
    <property type="match status" value="1"/>
</dbReference>
<feature type="domain" description="Histidine kinase/HSP90-like ATPase" evidence="12">
    <location>
        <begin position="465"/>
        <end position="567"/>
    </location>
</feature>
<dbReference type="HOGENOM" id="CLU_020473_3_3_6"/>
<dbReference type="EC" id="2.7.13.3" evidence="13"/>
<evidence type="ECO:0000256" key="9">
    <source>
        <dbReference type="ARBA" id="ARBA00023012"/>
    </source>
</evidence>
<dbReference type="GO" id="GO:0005524">
    <property type="term" value="F:ATP binding"/>
    <property type="evidence" value="ECO:0007669"/>
    <property type="project" value="UniProtKB-KW"/>
</dbReference>
<dbReference type="InterPro" id="IPR050640">
    <property type="entry name" value="Bact_2-comp_sensor_kinase"/>
</dbReference>
<name>C4LEG9_TOLAT</name>
<keyword evidence="4 11" id="KW-0812">Transmembrane</keyword>
<dbReference type="EMBL" id="CP001616">
    <property type="protein sequence ID" value="ACQ92986.1"/>
    <property type="molecule type" value="Genomic_DNA"/>
</dbReference>
<evidence type="ECO:0000313" key="14">
    <source>
        <dbReference type="Proteomes" id="UP000009073"/>
    </source>
</evidence>
<dbReference type="SUPFAM" id="SSF55781">
    <property type="entry name" value="GAF domain-like"/>
    <property type="match status" value="1"/>
</dbReference>
<keyword evidence="7" id="KW-0067">ATP-binding</keyword>
<dbReference type="Pfam" id="PF06580">
    <property type="entry name" value="His_kinase"/>
    <property type="match status" value="1"/>
</dbReference>
<evidence type="ECO:0000256" key="6">
    <source>
        <dbReference type="ARBA" id="ARBA00022777"/>
    </source>
</evidence>
<sequence>MSLQQISLIVSLLQQMCVYVVIVYLLSKTPLFQPLTQVTIRLPNKILCYLIFSAFCIMGTYFGLRIENSIANTRATGAVLGGIVGGPLVGFMVGLTGGIHRYSLGGFTSFACMISTIAEGVIGGLVHRYYLQQRRPEQLFNPWIVFSTALVAEFLQMGIILLLARPFDQAWHLVQNIALPMMLANSFGAAILMQMLLDRRAMYEKYSVAFSARALKIAERSMGILNKGFNQENCTQLARILLEETNVGAVALTDREKLLAFIGIGEDHHLPGSPITSSHTLRAIANNEVVYADGNLIRYHCTLDPRCKLGSTLVIPLRGEDNQVIGTIKLYEPKRKLFSSLNRTLGEGVARLLSTQILAGKYSAQSALLTKSEIKLLHAQVNPHFLFNALNTLASVIRTDPEKARQLVQHLSLFFRKNLRRGAEEVTLKEELEHVNSYLQIELARFPDRLKVHFNIDESLLNQKLPAFSLQPIVENAIKHGISHAMDGGTVTITGQLQDDHWQLLVEDDAGLFDAPAQPDKSESSNGLGMNLVDRRIKAHYGEQYGVHVHCQPEVLTQVIIDLPFSEVKTCYA</sequence>
<dbReference type="InterPro" id="IPR010559">
    <property type="entry name" value="Sig_transdc_His_kin_internal"/>
</dbReference>
<evidence type="ECO:0000259" key="12">
    <source>
        <dbReference type="SMART" id="SM00387"/>
    </source>
</evidence>
<feature type="transmembrane region" description="Helical" evidence="11">
    <location>
        <begin position="46"/>
        <end position="64"/>
    </location>
</feature>
<dbReference type="PANTHER" id="PTHR34220">
    <property type="entry name" value="SENSOR HISTIDINE KINASE YPDA"/>
    <property type="match status" value="1"/>
</dbReference>
<keyword evidence="3 13" id="KW-0808">Transferase</keyword>
<evidence type="ECO:0000256" key="3">
    <source>
        <dbReference type="ARBA" id="ARBA00022679"/>
    </source>
</evidence>
<dbReference type="SMART" id="SM00387">
    <property type="entry name" value="HATPase_c"/>
    <property type="match status" value="1"/>
</dbReference>
<keyword evidence="9" id="KW-0902">Two-component regulatory system</keyword>
<evidence type="ECO:0000256" key="4">
    <source>
        <dbReference type="ARBA" id="ARBA00022692"/>
    </source>
</evidence>
<evidence type="ECO:0000256" key="7">
    <source>
        <dbReference type="ARBA" id="ARBA00022840"/>
    </source>
</evidence>
<feature type="transmembrane region" description="Helical" evidence="11">
    <location>
        <begin position="76"/>
        <end position="95"/>
    </location>
</feature>
<keyword evidence="5" id="KW-0547">Nucleotide-binding</keyword>
<dbReference type="Gene3D" id="1.10.1760.20">
    <property type="match status" value="1"/>
</dbReference>
<dbReference type="InterPro" id="IPR011620">
    <property type="entry name" value="Sig_transdc_His_kinase_LytS_TM"/>
</dbReference>
<feature type="transmembrane region" description="Helical" evidence="11">
    <location>
        <begin position="107"/>
        <end position="131"/>
    </location>
</feature>
<evidence type="ECO:0000256" key="2">
    <source>
        <dbReference type="ARBA" id="ARBA00022475"/>
    </source>
</evidence>
<reference evidence="13 14" key="2">
    <citation type="journal article" date="2011" name="Stand. Genomic Sci.">
        <title>Complete genome sequence of Tolumonas auensis type strain (TA 4).</title>
        <authorList>
            <person name="Chertkov O."/>
            <person name="Copeland A."/>
            <person name="Lucas S."/>
            <person name="Lapidus A."/>
            <person name="Berry K.W."/>
            <person name="Detter J.C."/>
            <person name="Del Rio T.G."/>
            <person name="Hammon N."/>
            <person name="Dalin E."/>
            <person name="Tice H."/>
            <person name="Pitluck S."/>
            <person name="Richardson P."/>
            <person name="Bruce D."/>
            <person name="Goodwin L."/>
            <person name="Han C."/>
            <person name="Tapia R."/>
            <person name="Saunders E."/>
            <person name="Schmutz J."/>
            <person name="Brettin T."/>
            <person name="Larimer F."/>
            <person name="Land M."/>
            <person name="Hauser L."/>
            <person name="Spring S."/>
            <person name="Rohde M."/>
            <person name="Kyrpides N.C."/>
            <person name="Ivanova N."/>
            <person name="Goker M."/>
            <person name="Beller H.R."/>
            <person name="Klenk H.P."/>
            <person name="Woyke T."/>
        </authorList>
    </citation>
    <scope>NUCLEOTIDE SEQUENCE [LARGE SCALE GENOMIC DNA]</scope>
    <source>
        <strain evidence="14">DSM 9187 / TA4</strain>
    </source>
</reference>
<comment type="subcellular location">
    <subcellularLocation>
        <location evidence="1">Cell membrane</location>
        <topology evidence="1">Multi-pass membrane protein</topology>
    </subcellularLocation>
</comment>
<dbReference type="PANTHER" id="PTHR34220:SF10">
    <property type="entry name" value="SENSOR HISTIDINE KINASE BTSS"/>
    <property type="match status" value="1"/>
</dbReference>
<keyword evidence="10 11" id="KW-0472">Membrane</keyword>
<dbReference type="OrthoDB" id="2514702at2"/>
<reference evidence="14" key="1">
    <citation type="submission" date="2009-05" db="EMBL/GenBank/DDBJ databases">
        <title>Complete sequence of Tolumonas auensis DSM 9187.</title>
        <authorList>
            <consortium name="US DOE Joint Genome Institute"/>
            <person name="Lucas S."/>
            <person name="Copeland A."/>
            <person name="Lapidus A."/>
            <person name="Glavina del Rio T."/>
            <person name="Tice H."/>
            <person name="Bruce D."/>
            <person name="Goodwin L."/>
            <person name="Pitluck S."/>
            <person name="Chertkov O."/>
            <person name="Brettin T."/>
            <person name="Detter J.C."/>
            <person name="Han C."/>
            <person name="Larimer F."/>
            <person name="Land M."/>
            <person name="Hauser L."/>
            <person name="Kyrpides N."/>
            <person name="Mikhailova N."/>
            <person name="Spring S."/>
            <person name="Beller H."/>
        </authorList>
    </citation>
    <scope>NUCLEOTIDE SEQUENCE [LARGE SCALE GENOMIC DNA]</scope>
    <source>
        <strain evidence="14">DSM 9187 / TA4</strain>
    </source>
</reference>
<evidence type="ECO:0000256" key="1">
    <source>
        <dbReference type="ARBA" id="ARBA00004651"/>
    </source>
</evidence>
<evidence type="ECO:0000256" key="5">
    <source>
        <dbReference type="ARBA" id="ARBA00022741"/>
    </source>
</evidence>
<organism evidence="13 14">
    <name type="scientific">Tolumonas auensis (strain DSM 9187 / NBRC 110442 / TA 4)</name>
    <dbReference type="NCBI Taxonomy" id="595494"/>
    <lineage>
        <taxon>Bacteria</taxon>
        <taxon>Pseudomonadati</taxon>
        <taxon>Pseudomonadota</taxon>
        <taxon>Gammaproteobacteria</taxon>
        <taxon>Aeromonadales</taxon>
        <taxon>Aeromonadaceae</taxon>
        <taxon>Tolumonas</taxon>
    </lineage>
</organism>
<dbReference type="Proteomes" id="UP000009073">
    <property type="component" value="Chromosome"/>
</dbReference>
<gene>
    <name evidence="13" type="ordered locus">Tola_1371</name>
</gene>
<evidence type="ECO:0000256" key="10">
    <source>
        <dbReference type="ARBA" id="ARBA00023136"/>
    </source>
</evidence>
<dbReference type="RefSeq" id="WP_012729585.1">
    <property type="nucleotide sequence ID" value="NC_012691.1"/>
</dbReference>
<dbReference type="eggNOG" id="COG3275">
    <property type="taxonomic scope" value="Bacteria"/>
</dbReference>